<feature type="compositionally biased region" description="Basic and acidic residues" evidence="1">
    <location>
        <begin position="2678"/>
        <end position="2689"/>
    </location>
</feature>
<keyword evidence="2" id="KW-0863">Zinc-finger</keyword>
<feature type="compositionally biased region" description="Basic residues" evidence="1">
    <location>
        <begin position="2982"/>
        <end position="2991"/>
    </location>
</feature>
<feature type="compositionally biased region" description="Polar residues" evidence="1">
    <location>
        <begin position="954"/>
        <end position="968"/>
    </location>
</feature>
<feature type="region of interest" description="Disordered" evidence="1">
    <location>
        <begin position="2752"/>
        <end position="2942"/>
    </location>
</feature>
<feature type="compositionally biased region" description="Basic and acidic residues" evidence="1">
    <location>
        <begin position="1549"/>
        <end position="1561"/>
    </location>
</feature>
<feature type="region of interest" description="Disordered" evidence="1">
    <location>
        <begin position="1057"/>
        <end position="1134"/>
    </location>
</feature>
<feature type="compositionally biased region" description="Basic and acidic residues" evidence="1">
    <location>
        <begin position="526"/>
        <end position="573"/>
    </location>
</feature>
<dbReference type="GO" id="GO:0008270">
    <property type="term" value="F:zinc ion binding"/>
    <property type="evidence" value="ECO:0007669"/>
    <property type="project" value="UniProtKB-KW"/>
</dbReference>
<feature type="compositionally biased region" description="Low complexity" evidence="1">
    <location>
        <begin position="1189"/>
        <end position="1202"/>
    </location>
</feature>
<feature type="region of interest" description="Disordered" evidence="1">
    <location>
        <begin position="3638"/>
        <end position="3683"/>
    </location>
</feature>
<feature type="region of interest" description="Disordered" evidence="1">
    <location>
        <begin position="3433"/>
        <end position="3463"/>
    </location>
</feature>
<feature type="compositionally biased region" description="Basic and acidic residues" evidence="1">
    <location>
        <begin position="348"/>
        <end position="358"/>
    </location>
</feature>
<comment type="caution">
    <text evidence="2">The sequence shown here is derived from an EMBL/GenBank/DDBJ whole genome shotgun (WGS) entry which is preliminary data.</text>
</comment>
<feature type="compositionally biased region" description="Polar residues" evidence="1">
    <location>
        <begin position="4160"/>
        <end position="4176"/>
    </location>
</feature>
<feature type="compositionally biased region" description="Gly residues" evidence="1">
    <location>
        <begin position="809"/>
        <end position="818"/>
    </location>
</feature>
<feature type="region of interest" description="Disordered" evidence="1">
    <location>
        <begin position="2336"/>
        <end position="2356"/>
    </location>
</feature>
<feature type="region of interest" description="Disordered" evidence="1">
    <location>
        <begin position="1430"/>
        <end position="1639"/>
    </location>
</feature>
<feature type="compositionally biased region" description="Low complexity" evidence="1">
    <location>
        <begin position="2829"/>
        <end position="2842"/>
    </location>
</feature>
<feature type="compositionally biased region" description="Low complexity" evidence="1">
    <location>
        <begin position="375"/>
        <end position="387"/>
    </location>
</feature>
<feature type="compositionally biased region" description="Polar residues" evidence="1">
    <location>
        <begin position="3357"/>
        <end position="3369"/>
    </location>
</feature>
<feature type="compositionally biased region" description="Polar residues" evidence="1">
    <location>
        <begin position="273"/>
        <end position="290"/>
    </location>
</feature>
<feature type="compositionally biased region" description="Polar residues" evidence="1">
    <location>
        <begin position="3812"/>
        <end position="3823"/>
    </location>
</feature>
<feature type="compositionally biased region" description="Basic and acidic residues" evidence="1">
    <location>
        <begin position="1628"/>
        <end position="1639"/>
    </location>
</feature>
<keyword evidence="2" id="KW-0479">Metal-binding</keyword>
<feature type="compositionally biased region" description="Basic and acidic residues" evidence="1">
    <location>
        <begin position="2162"/>
        <end position="2173"/>
    </location>
</feature>
<feature type="compositionally biased region" description="Low complexity" evidence="1">
    <location>
        <begin position="144"/>
        <end position="160"/>
    </location>
</feature>
<feature type="region of interest" description="Disordered" evidence="1">
    <location>
        <begin position="348"/>
        <end position="425"/>
    </location>
</feature>
<feature type="region of interest" description="Disordered" evidence="1">
    <location>
        <begin position="893"/>
        <end position="994"/>
    </location>
</feature>
<feature type="compositionally biased region" description="Polar residues" evidence="1">
    <location>
        <begin position="2118"/>
        <end position="2127"/>
    </location>
</feature>
<feature type="compositionally biased region" description="Basic and acidic residues" evidence="1">
    <location>
        <begin position="1669"/>
        <end position="1689"/>
    </location>
</feature>
<organism evidence="2 3">
    <name type="scientific">Cystoisospora suis</name>
    <dbReference type="NCBI Taxonomy" id="483139"/>
    <lineage>
        <taxon>Eukaryota</taxon>
        <taxon>Sar</taxon>
        <taxon>Alveolata</taxon>
        <taxon>Apicomplexa</taxon>
        <taxon>Conoidasida</taxon>
        <taxon>Coccidia</taxon>
        <taxon>Eucoccidiorida</taxon>
        <taxon>Eimeriorina</taxon>
        <taxon>Sarcocystidae</taxon>
        <taxon>Cystoisospora</taxon>
    </lineage>
</organism>
<feature type="compositionally biased region" description="Basic and acidic residues" evidence="1">
    <location>
        <begin position="1715"/>
        <end position="1764"/>
    </location>
</feature>
<feature type="compositionally biased region" description="Polar residues" evidence="1">
    <location>
        <begin position="362"/>
        <end position="374"/>
    </location>
</feature>
<feature type="compositionally biased region" description="Polar residues" evidence="1">
    <location>
        <begin position="786"/>
        <end position="807"/>
    </location>
</feature>
<dbReference type="Proteomes" id="UP000221165">
    <property type="component" value="Unassembled WGS sequence"/>
</dbReference>
<feature type="compositionally biased region" description="Basic and acidic residues" evidence="1">
    <location>
        <begin position="258"/>
        <end position="271"/>
    </location>
</feature>
<feature type="region of interest" description="Disordered" evidence="1">
    <location>
        <begin position="2285"/>
        <end position="2312"/>
    </location>
</feature>
<sequence length="4506" mass="490424">MKLRERAVPSHSPRALISEEGPSEGRGDRLEKARALTPRAETEGEHQMETPSFSSSSNTSHSTEAFPNTGCGTSSPPFRPTTSISGSPPSSASSSLPAFEFSSPLVTPVPPSIPPLLSLPGFSGPAGFAASLLPPPHSQAIPLSSSVHLSSCGSSSASSSEKNNECSHSSSPRPSLLPATEVQKCPSQSPTRTNSSFASVPDDPAVNTLQQLLTSSSSCSSVDQAVPPLASLPPNAPSQAGQAAEAVSSSSGQDGTSEENREVSSFRKRSDPTLFQNPSSSAHQQSLTEDGSSHLLDQPTASYQLHPYLISSSSSLVVSSSASPASSSVSYSEHHHLAQVVCLSAKEKRELQSEKDIRGSPSLKTSLLAASSPNLFPSTPSISPLLSESEEEHRQDMQQIEAPSPSTHNEGVLGASRTGTSEDTQTPLVKVLSATGGDGGAANVTRIYQEEGLSSYSSSLENDVSALSYELASSASSSFCLGRITTANGRTSFLSPRGFEEHQKKLPHQRPIDMDVTSISSMPSEMHARGTTGDEEREKTRSHSLSHHQEERTIEEGGEGTEKKVSPRDEHAEAFTSTTSLHPPVPSVPVGRILSREEVPLISADRYYVEETEVDTTSLQHASLFPPSESHASTTFSRTVSQQQQISPSGPEDIPLVATNIDSLDAFVQAVEQKQKEEEEQRKMRRLVTTGGDADGGEEFLSDELLACPCCKRNFVKWRHARHLQACTRAEVGRQALQRRLRFRQQQKERDKNEAANYSSSRLPSSSGHPLPVSEMKKSNKKTVRANAQSSSANLPNATPRNTTAVNSRGGGGGGNGGNKTSHGVSKDGSSSSPRHVPPVKGVSLQYPEKRSQRSFLQRHFPERAGAGGETAGGPAGRGRSYVVVNKEQSVSLKNADNSEMNPHDENSDDNDAGDKVTVILSKKDGGGRAQRRGMVGGLSKTGIPRARGCMGMNTITKTPRLTSTTVGEGQRDEFTAGNRNEKEMNPTSKPGSSSRLIVLSTHNNNNNNNRCIDADDWEMTRIPSLSEAREMRSGGRRLEDGESTVVRGRKEGELMRGASGGTREREATCVCTNHRHPKSSSRTKDGDGWSQGITEGLSSHIENGQTTGKIERKKNEEGEGSRSLSSFPSQTDKMQKMRNHFFSNTEMEATTSDAQEDRHASRQEKIQRDESSVFLNADNNRRWADNYGESSSGRSGCSSDGVETGTPSLDSYDTRVYDERRRQSMRETHETEAPFTNLAEEGHNSNNRQEDRTTKPAQDADRSALSSTHRGHPSSYSSYPQRGHVPMQSFLNVFLDYGGEGGKRKDLDDDDDQEVDRFETPRASCASTEDFHSESAATDTPSIQRQCSSQHFESSMSPAECNSSPYFGDRRRSPADSSSSCFSSPSPSSSLQDDSCECKRYDGYENTSDLSLTIRAKVFLASFNREDSSSSLSAQPCLYPPSAPPSVVDLPLPGSLSFKHHEGQTKTREREREEDQGRQKHSLPDGQRNKTKGLSSSSVLSQSLVIDQKNDPSIGRHSDSFSESLESGMSFEHHDRDSEGSPITVAAEHNKPKGERERLNRQRFSSRVRNMREGREGKYHTRTFRRPTECHTDGEGGSGENDNEIEEQDRETKGIRRRRMSCPGEHPLQREGFRSQEESLRFQSREIEEKKQVKDVFVFGRGLERKVEEQNVENPHHLRYGKDRKADQVEEEEGQERSMFILGVEQEQQPPQTDSHEEVESSREKASAFRVNVSERSRSGYHNDENDDVKSSMKRQKVVERNDFSSNSAHHRDDKAALSGKTYNTVNANRTLGEKEEVGGIVGVEEEYISSFKANHLMTPDHSHSHSCHHHHLSHKKNTILRNKSGHSPLTRTTPMVTTSSPPIDDILGKETSSSSVEEGSQRSCHSSQPPSPRTHHSYFPNHVPTSNDENTRKIDTRVDGGGSLKRSSQCHLSSPECPQHLSPSALSPSSSCSSPLYSDSTSHSNELPVLSPQEESDDVSMQRGTANHRNRHGGGAVYEAEKERKNKKKEEETYEENDSCSRKEETVKRDERHHIQRDHSKNSKNTKEVNDEDGNHEVRKQSNDKVKEDNEMAEEEKEKKNVEMTKKKRRETLYLNLDRVQRVCGEASEKSKEPSQRNPSHTPSQSKEENQKLSMKKVTASKRKTDDKETSLSVSCPDGNLERGVPDGKDHDEEDTTSHQVSSSLLQGDRSNQHQHPQGTTPNGNMNPSSSTPQTGGTGDREEAAAAPSSHRRHLFKGVRPENRWKLQPSKACPFCQRSFCTKSYENHVKVCESLRSARSALHAKKKQQRGNHVKSNASGNALHPGGGSENKVLYKNHAYDGIQSIVKTFAKGGGMPVQHHSRSTVTKGLGTGGGGGVYTPNIKGSHNGTRLTPRPPSHVHVQGEEEISTKSPVHQQTSSSEEIPISSVRDKSYTGGDSRKGRVSPKAMIGNNDDLSHLLLSLKEKKKGSHRSSSVPPRVGLSAPDYYDGYYGATDGRTDENEALSGGKEENARLIERLRLIGQIARQHTKLWGSPICQEKKEQERHRSHQQGERKEDSSPSVSVMTSLLATQQGCSTPNVEREVATKTMEGGHSDDHDNASPLLFAASTWQALLQLKNPPLGALVGVLLNLVVHQEEGEGFSSEARSEERGAGTRGRSCLRRGDREKSPSRRGSHNSRNLGVRSGHSVHRRSSRASREESRDDSARRGNRSVPPSSRKSPGTIQELSAILKAGGDCHHMKYLADQLKGQPHGQLFRAIARYLQTCSGSIGPGNERHDDGLSSAGPYKDIEDDASGLSEETERSTDSVTKVREERGNDRTGRVPRSHKRSKQHPSALSHGRPGSPDAPVVSSSPTGSSTALRGRSGRTRGEQGPSQEKHFHAKSQATNASIDDTSTVPTALSTQQHLSENLSSKQLPQKHMSVQQSHSSQGLQEDRRSKFAKASTGEMSRPLKLGPHLAHPVAGQHLPETMLKEQNEKKQLKKSSGVKALPQPSTPQRNAMRRISRLRRTSAPALPSEASSDESRCPKGVSSGDAADSLSSNPNVSTKGASPSDNTKATSGTMGVAVPENIPNSAFSHEGAIEARPTLSTAHKEESSGLSAEVGGRRERPPGSRGDSLVKSHHEARSRRPRCSSPLRSGPFQGGSTDDVNTRQHSIAFPPKHQEPGKGATPKVTPRRWDGVLGQRMRTGENYLSGTLRRQDVVPLSGTLTRDMRMQNVSVPSTNASIDGEQYVHPACLEAPWGIDHRLSEPKSGNYFGYQGVRPVRDTPRLLDQKEKDTSRMHTCLPVTGRTLQESYQSTLSQSAFHQSRLLPPGTHPDPSMAPSSLRRRTRAFFDPQGMSPLPTGRGQREMDHFSFSSATGMRLLSPPGLLAGLQQNSSRHWSSSDTQDRPASPPVLNPAARSRSLEYPRYPSGQRRLPIVQAIKEVEKPFTGPRGTEVRYNVDSLPLSRRASSLPPSTRSPRFGSRAFGDRDTQVPTALGFRGGRTCEEATMLCRGTPRETDHHGSGVYLDSRSRVRVSSQAFETSENTNCLTRLPPQLLPGVALPGAKPPVNSRIPADCSVPPSSAGEKISRAHDGHAGALLREVSDAPSSLVSISSLLQLDGLPQATGSQRSGWFDALHVPKRRSVSCIDGEHLEKDTREWRSGCPADSVSVHPNVDSRFEDPSGVKETLQKGGLNESRKGRDEPIRGARMVSTRPQEPLRHRAYSLVLSGQQEKVVDTPPSFSPRISLSSQTASCVARVSPSQRLSSSFGSTGAQLPSSSAVGECVSGHRETLIPQAKDPPRLVAGRESDHRSRTVPQGMPTSTEGTSSWARTHEGRSLSPDVDQPTSVTNAAHETQTSHRCRTWFPVERRSMFPSGRKPTETTNSEGARNDGSSTVWGDPAESCMSSTGVPTFSNGRLGRADMPSPVYSCTSSNGSLGGSTSGQPNGGGKPLQLVKGGMEQLDLDYRRSLNQRDVAGPVASFKPSLNHQTVAPGERALPGPLSPSMLQFRERKEEPPRLAPFHYTWHPPRDGIQESRAGDVLPKVSLVPNQQSGGVPSLVGGSVPGVQQLQFNKRTGTWKVMSPAWLGTRDVSIAAQGPMFYEGRQSHAGSLCSVQPTGFVDRVAQSYACPHLSQSPEFERVPPAHSSTRIETSNDYKPPFLVTNNSPFLQMNSPSQQSVCRRTPASDPPQIAQSSSSTGTYPAPSSSAREKGQEFSNSSAVRQLVLPGEASFPENPNETAAQGLPVGSAAHRLGGQLHTGIRASGVKNSGEAPTVSSKVGSGHVTQERKEDAGVPNEVWKGGYQAQALQHQLGQTFKLPRESQTAQPLLRGVTSGTRRCSPRAFTFGRRTPFHEQQPPPHQRELQQRLLGLKSSRSTNQTLFSSAGLLPAASPERQLIRSSSLDRMAGSGESRFAQTAAASGAWLAEGYPVSPATCTSAAMKERNFQSWGASEGLSRVQAQGEIAQDKQAQRSRSSLSLISVPLEKWQPTAKSEWTIAGQGFCGANRGHGIGRAERPENAEGTWASEGTAGLGAQTN</sequence>
<feature type="compositionally biased region" description="Polar residues" evidence="1">
    <location>
        <begin position="3787"/>
        <end position="3798"/>
    </location>
</feature>
<dbReference type="Pfam" id="PF13913">
    <property type="entry name" value="zf-C2HC_2"/>
    <property type="match status" value="2"/>
</dbReference>
<feature type="compositionally biased region" description="Basic and acidic residues" evidence="1">
    <location>
        <begin position="3642"/>
        <end position="3651"/>
    </location>
</feature>
<feature type="region of interest" description="Disordered" evidence="1">
    <location>
        <begin position="3762"/>
        <end position="3827"/>
    </location>
</feature>
<feature type="region of interest" description="Disordered" evidence="1">
    <location>
        <begin position="3839"/>
        <end position="3864"/>
    </location>
</feature>
<feature type="region of interest" description="Disordered" evidence="1">
    <location>
        <begin position="1"/>
        <end position="299"/>
    </location>
</feature>
<feature type="compositionally biased region" description="Low complexity" evidence="1">
    <location>
        <begin position="1495"/>
        <end position="1506"/>
    </location>
</feature>
<name>A0A2C6KWM1_9APIC</name>
<evidence type="ECO:0000256" key="1">
    <source>
        <dbReference type="SAM" id="MobiDB-lite"/>
    </source>
</evidence>
<feature type="compositionally biased region" description="Basic and acidic residues" evidence="1">
    <location>
        <begin position="2782"/>
        <end position="2803"/>
    </location>
</feature>
<feature type="compositionally biased region" description="Low complexity" evidence="1">
    <location>
        <begin position="80"/>
        <end position="106"/>
    </location>
</feature>
<gene>
    <name evidence="2" type="ORF">CSUI_005032</name>
</gene>
<feature type="region of interest" description="Disordered" evidence="1">
    <location>
        <begin position="3278"/>
        <end position="3309"/>
    </location>
</feature>
<dbReference type="GeneID" id="94428423"/>
<feature type="compositionally biased region" description="Basic and acidic residues" evidence="1">
    <location>
        <begin position="2001"/>
        <end position="2013"/>
    </location>
</feature>
<accession>A0A2C6KWM1</accession>
<feature type="compositionally biased region" description="Polar residues" evidence="1">
    <location>
        <begin position="4131"/>
        <end position="4149"/>
    </location>
</feature>
<feature type="compositionally biased region" description="Basic residues" evidence="1">
    <location>
        <begin position="1826"/>
        <end position="1840"/>
    </location>
</feature>
<dbReference type="OrthoDB" id="331353at2759"/>
<feature type="region of interest" description="Disordered" evidence="1">
    <location>
        <begin position="743"/>
        <end position="853"/>
    </location>
</feature>
<reference evidence="2 3" key="1">
    <citation type="journal article" date="2017" name="Int. J. Parasitol.">
        <title>The genome of the protozoan parasite Cystoisospora suis and a reverse vaccinology approach to identify vaccine candidates.</title>
        <authorList>
            <person name="Palmieri N."/>
            <person name="Shrestha A."/>
            <person name="Ruttkowski B."/>
            <person name="Beck T."/>
            <person name="Vogl C."/>
            <person name="Tomley F."/>
            <person name="Blake D.P."/>
            <person name="Joachim A."/>
        </authorList>
    </citation>
    <scope>NUCLEOTIDE SEQUENCE [LARGE SCALE GENOMIC DNA]</scope>
    <source>
        <strain evidence="2 3">Wien I</strain>
    </source>
</reference>
<feature type="region of interest" description="Disordered" evidence="1">
    <location>
        <begin position="2523"/>
        <end position="2545"/>
    </location>
</feature>
<feature type="compositionally biased region" description="Basic and acidic residues" evidence="1">
    <location>
        <begin position="2021"/>
        <end position="2087"/>
    </location>
</feature>
<feature type="compositionally biased region" description="Basic and acidic residues" evidence="1">
    <location>
        <begin position="2523"/>
        <end position="2541"/>
    </location>
</feature>
<feature type="compositionally biased region" description="Basic and acidic residues" evidence="1">
    <location>
        <begin position="3663"/>
        <end position="3673"/>
    </location>
</feature>
<feature type="compositionally biased region" description="Polar residues" evidence="1">
    <location>
        <begin position="2180"/>
        <end position="2217"/>
    </location>
</feature>
<feature type="compositionally biased region" description="Basic and acidic residues" evidence="1">
    <location>
        <begin position="1110"/>
        <end position="1121"/>
    </location>
</feature>
<feature type="compositionally biased region" description="Gly residues" evidence="1">
    <location>
        <begin position="3904"/>
        <end position="3918"/>
    </location>
</feature>
<dbReference type="EMBL" id="MIGC01002409">
    <property type="protein sequence ID" value="PHJ21129.1"/>
    <property type="molecule type" value="Genomic_DNA"/>
</dbReference>
<feature type="compositionally biased region" description="Low complexity" evidence="1">
    <location>
        <begin position="1943"/>
        <end position="1964"/>
    </location>
</feature>
<feature type="compositionally biased region" description="Low complexity" evidence="1">
    <location>
        <begin position="3433"/>
        <end position="3446"/>
    </location>
</feature>
<feature type="compositionally biased region" description="Polar residues" evidence="1">
    <location>
        <begin position="2695"/>
        <end position="2706"/>
    </location>
</feature>
<feature type="region of interest" description="Disordered" evidence="1">
    <location>
        <begin position="1669"/>
        <end position="1782"/>
    </location>
</feature>
<feature type="compositionally biased region" description="Low complexity" evidence="1">
    <location>
        <begin position="215"/>
        <end position="229"/>
    </location>
</feature>
<feature type="compositionally biased region" description="Polar residues" evidence="1">
    <location>
        <begin position="1336"/>
        <end position="1366"/>
    </location>
</feature>
<evidence type="ECO:0000313" key="2">
    <source>
        <dbReference type="EMBL" id="PHJ21129.1"/>
    </source>
</evidence>
<feature type="compositionally biased region" description="Polar residues" evidence="1">
    <location>
        <begin position="185"/>
        <end position="198"/>
    </location>
</feature>
<evidence type="ECO:0000313" key="3">
    <source>
        <dbReference type="Proteomes" id="UP000221165"/>
    </source>
</evidence>
<feature type="compositionally biased region" description="Polar residues" evidence="1">
    <location>
        <begin position="3125"/>
        <end position="3136"/>
    </location>
</feature>
<feature type="region of interest" description="Disordered" evidence="1">
    <location>
        <begin position="4477"/>
        <end position="4506"/>
    </location>
</feature>
<protein>
    <submittedName>
        <fullName evidence="2">C2hc-type zinc-finger protein</fullName>
    </submittedName>
</protein>
<feature type="compositionally biased region" description="Basic and acidic residues" evidence="1">
    <location>
        <begin position="1241"/>
        <end position="1263"/>
    </location>
</feature>
<feature type="region of interest" description="Disordered" evidence="1">
    <location>
        <begin position="3898"/>
        <end position="3919"/>
    </location>
</feature>
<feature type="compositionally biased region" description="Low complexity" evidence="1">
    <location>
        <begin position="167"/>
        <end position="178"/>
    </location>
</feature>
<feature type="compositionally biased region" description="Basic and acidic residues" evidence="1">
    <location>
        <begin position="3086"/>
        <end position="3106"/>
    </location>
</feature>
<feature type="compositionally biased region" description="Polar residues" evidence="1">
    <location>
        <begin position="3849"/>
        <end position="3864"/>
    </location>
</feature>
<feature type="compositionally biased region" description="Basic residues" evidence="1">
    <location>
        <begin position="2804"/>
        <end position="2814"/>
    </location>
</feature>
<feature type="compositionally biased region" description="Basic and acidic residues" evidence="1">
    <location>
        <begin position="1571"/>
        <end position="1580"/>
    </location>
</feature>
<feature type="compositionally biased region" description="Basic and acidic residues" evidence="1">
    <location>
        <begin position="1213"/>
        <end position="1233"/>
    </location>
</feature>
<feature type="compositionally biased region" description="Polar residues" evidence="1">
    <location>
        <begin position="3020"/>
        <end position="3044"/>
    </location>
</feature>
<feature type="compositionally biased region" description="Basic and acidic residues" evidence="1">
    <location>
        <begin position="3766"/>
        <end position="3780"/>
    </location>
</feature>
<feature type="compositionally biased region" description="Polar residues" evidence="1">
    <location>
        <begin position="3278"/>
        <end position="3289"/>
    </location>
</feature>
<feature type="region of interest" description="Disordered" evidence="1">
    <location>
        <begin position="2368"/>
        <end position="2433"/>
    </location>
</feature>
<feature type="region of interest" description="Disordered" evidence="1">
    <location>
        <begin position="2958"/>
        <end position="3054"/>
    </location>
</feature>
<feature type="compositionally biased region" description="Polar residues" evidence="1">
    <location>
        <begin position="4114"/>
        <end position="4124"/>
    </location>
</feature>
<feature type="compositionally biased region" description="Basic and acidic residues" evidence="1">
    <location>
        <begin position="23"/>
        <end position="48"/>
    </location>
</feature>
<feature type="compositionally biased region" description="Basic and acidic residues" evidence="1">
    <location>
        <begin position="1509"/>
        <end position="1521"/>
    </location>
</feature>
<feature type="region of interest" description="Disordered" evidence="1">
    <location>
        <begin position="522"/>
        <end position="589"/>
    </location>
</feature>
<feature type="compositionally biased region" description="Low complexity" evidence="1">
    <location>
        <begin position="1872"/>
        <end position="1885"/>
    </location>
</feature>
<keyword evidence="3" id="KW-1185">Reference proteome</keyword>
<dbReference type="VEuPathDB" id="ToxoDB:CSUI_005032"/>
<dbReference type="RefSeq" id="XP_067922813.1">
    <property type="nucleotide sequence ID" value="XM_068065212.1"/>
</dbReference>
<feature type="compositionally biased region" description="Low complexity" evidence="1">
    <location>
        <begin position="115"/>
        <end position="125"/>
    </location>
</feature>
<proteinExistence type="predicted"/>
<feature type="compositionally biased region" description="Basic residues" evidence="1">
    <location>
        <begin position="2285"/>
        <end position="2295"/>
    </location>
</feature>
<feature type="region of interest" description="Disordered" evidence="1">
    <location>
        <begin position="2620"/>
        <end position="2706"/>
    </location>
</feature>
<feature type="compositionally biased region" description="Polar residues" evidence="1">
    <location>
        <begin position="1265"/>
        <end position="1281"/>
    </location>
</feature>
<feature type="compositionally biased region" description="Basic and acidic residues" evidence="1">
    <location>
        <begin position="2411"/>
        <end position="2423"/>
    </location>
</feature>
<feature type="region of interest" description="Disordered" evidence="1">
    <location>
        <begin position="3350"/>
        <end position="3396"/>
    </location>
</feature>
<feature type="compositionally biased region" description="Basic and acidic residues" evidence="1">
    <location>
        <begin position="1460"/>
        <end position="1479"/>
    </location>
</feature>
<feature type="compositionally biased region" description="Low complexity" evidence="1">
    <location>
        <begin position="50"/>
        <end position="63"/>
    </location>
</feature>
<feature type="region of interest" description="Disordered" evidence="1">
    <location>
        <begin position="3069"/>
        <end position="3159"/>
    </location>
</feature>
<feature type="compositionally biased region" description="Polar residues" evidence="1">
    <location>
        <begin position="1092"/>
        <end position="1109"/>
    </location>
</feature>
<keyword evidence="2" id="KW-0862">Zinc</keyword>
<feature type="compositionally biased region" description="Basic and acidic residues" evidence="1">
    <location>
        <begin position="1156"/>
        <end position="1172"/>
    </location>
</feature>
<feature type="compositionally biased region" description="Polar residues" evidence="1">
    <location>
        <begin position="2866"/>
        <end position="2914"/>
    </location>
</feature>
<feature type="compositionally biased region" description="Polar residues" evidence="1">
    <location>
        <begin position="1841"/>
        <end position="1863"/>
    </location>
</feature>
<feature type="compositionally biased region" description="Low complexity" evidence="1">
    <location>
        <begin position="822"/>
        <end position="833"/>
    </location>
</feature>
<feature type="compositionally biased region" description="Polar residues" evidence="1">
    <location>
        <begin position="1123"/>
        <end position="1133"/>
    </location>
</feature>
<feature type="region of interest" description="Disordered" evidence="1">
    <location>
        <begin position="1821"/>
        <end position="2241"/>
    </location>
</feature>
<feature type="region of interest" description="Disordered" evidence="1">
    <location>
        <begin position="1299"/>
        <end position="1397"/>
    </location>
</feature>
<feature type="region of interest" description="Disordered" evidence="1">
    <location>
        <begin position="1148"/>
        <end position="1284"/>
    </location>
</feature>
<feature type="compositionally biased region" description="Basic and acidic residues" evidence="1">
    <location>
        <begin position="970"/>
        <end position="985"/>
    </location>
</feature>
<feature type="region of interest" description="Disordered" evidence="1">
    <location>
        <begin position="4104"/>
        <end position="4188"/>
    </location>
</feature>
<feature type="compositionally biased region" description="Polar residues" evidence="1">
    <location>
        <begin position="2392"/>
        <end position="2404"/>
    </location>
</feature>
<feature type="region of interest" description="Disordered" evidence="1">
    <location>
        <begin position="4233"/>
        <end position="4261"/>
    </location>
</feature>
<feature type="compositionally biased region" description="Low complexity" evidence="1">
    <location>
        <begin position="1376"/>
        <end position="1394"/>
    </location>
</feature>
<feature type="compositionally biased region" description="Basic and acidic residues" evidence="1">
    <location>
        <begin position="1911"/>
        <end position="1920"/>
    </location>
</feature>